<evidence type="ECO:0000313" key="1">
    <source>
        <dbReference type="EMBL" id="KAJ9658943.1"/>
    </source>
</evidence>
<organism evidence="1 2">
    <name type="scientific">Neophaeococcomyces mojaviensis</name>
    <dbReference type="NCBI Taxonomy" id="3383035"/>
    <lineage>
        <taxon>Eukaryota</taxon>
        <taxon>Fungi</taxon>
        <taxon>Dikarya</taxon>
        <taxon>Ascomycota</taxon>
        <taxon>Pezizomycotina</taxon>
        <taxon>Eurotiomycetes</taxon>
        <taxon>Chaetothyriomycetidae</taxon>
        <taxon>Chaetothyriales</taxon>
        <taxon>Chaetothyriales incertae sedis</taxon>
        <taxon>Neophaeococcomyces</taxon>
    </lineage>
</organism>
<gene>
    <name evidence="1" type="ORF">H2198_003372</name>
</gene>
<accession>A0ACC3AC83</accession>
<evidence type="ECO:0000313" key="2">
    <source>
        <dbReference type="Proteomes" id="UP001172386"/>
    </source>
</evidence>
<sequence>MAKSTSEKEKFFAHLNSLDEAGSDEDNSTQGLEEKAQKRRKIDQKLVKPTLQKAATLPTKSAGLQSKPSLTRASTDISSKTKKEIGQFDGAHAIDLAANDEIPVVFGTNSKALEVVNLELTRTSSRYGTRQPEADGRKAGSSAVVAPGLGVRTLPIVGLFEGLKFYFIPNDDIHKVRRLRIQGAIAQGAVWIREL</sequence>
<feature type="non-terminal residue" evidence="1">
    <location>
        <position position="195"/>
    </location>
</feature>
<dbReference type="Proteomes" id="UP001172386">
    <property type="component" value="Unassembled WGS sequence"/>
</dbReference>
<name>A0ACC3AC83_9EURO</name>
<reference evidence="1" key="1">
    <citation type="submission" date="2022-10" db="EMBL/GenBank/DDBJ databases">
        <title>Culturing micro-colonial fungi from biological soil crusts in the Mojave desert and describing Neophaeococcomyces mojavensis, and introducing the new genera and species Taxawa tesnikishii.</title>
        <authorList>
            <person name="Kurbessoian T."/>
            <person name="Stajich J.E."/>
        </authorList>
    </citation>
    <scope>NUCLEOTIDE SEQUENCE</scope>
    <source>
        <strain evidence="1">JES_112</strain>
    </source>
</reference>
<dbReference type="EMBL" id="JAPDRQ010000045">
    <property type="protein sequence ID" value="KAJ9658943.1"/>
    <property type="molecule type" value="Genomic_DNA"/>
</dbReference>
<protein>
    <submittedName>
        <fullName evidence="1">Uncharacterized protein</fullName>
    </submittedName>
</protein>
<comment type="caution">
    <text evidence="1">The sequence shown here is derived from an EMBL/GenBank/DDBJ whole genome shotgun (WGS) entry which is preliminary data.</text>
</comment>
<proteinExistence type="predicted"/>
<keyword evidence="2" id="KW-1185">Reference proteome</keyword>